<reference evidence="9" key="1">
    <citation type="submission" date="2020-05" db="EMBL/GenBank/DDBJ databases">
        <title>Evolutionary and genomic comparisons of hybrid uninucleate and nonhybrid Rhizoctonia fungi.</title>
        <authorList>
            <person name="Li C."/>
            <person name="Chen X."/>
        </authorList>
    </citation>
    <scope>NUCLEOTIDE SEQUENCE</scope>
    <source>
        <strain evidence="9">AG-1 IA</strain>
    </source>
</reference>
<dbReference type="PANTHER" id="PTHR37984:SF5">
    <property type="entry name" value="PROTEIN NYNRIN-LIKE"/>
    <property type="match status" value="1"/>
</dbReference>
<dbReference type="PANTHER" id="PTHR37984">
    <property type="entry name" value="PROTEIN CBG26694"/>
    <property type="match status" value="1"/>
</dbReference>
<name>A0A8H8NL04_9AGAM</name>
<dbReference type="EMBL" id="CP059658">
    <property type="protein sequence ID" value="QRW15691.1"/>
    <property type="molecule type" value="Genomic_DNA"/>
</dbReference>
<sequence>MSKSFLGAEANYDTHNKELLAIIKALEEWQILLEAMDKPVQVFTNHCNLEYWMQAQTFNHRHTQWRIFLSNFNFEIHYHPGKQSGKLDALSRRADYVDTPQEPKIMLPTKVFANTSQEELEIVTEICFKLREDPSLKPIIQFLTEDADNAPPSICKAYQDYNWEEDPGRPSRTTTDLRATQ</sequence>
<protein>
    <recommendedName>
        <fullName evidence="8">Reverse transcriptase RNase H-like domain-containing protein</fullName>
    </recommendedName>
</protein>
<keyword evidence="2" id="KW-0548">Nucleotidyltransferase</keyword>
<evidence type="ECO:0000313" key="9">
    <source>
        <dbReference type="EMBL" id="QRW15691.1"/>
    </source>
</evidence>
<evidence type="ECO:0000256" key="6">
    <source>
        <dbReference type="ARBA" id="ARBA00022918"/>
    </source>
</evidence>
<evidence type="ECO:0000256" key="3">
    <source>
        <dbReference type="ARBA" id="ARBA00022722"/>
    </source>
</evidence>
<keyword evidence="6" id="KW-0695">RNA-directed DNA polymerase</keyword>
<keyword evidence="1" id="KW-0808">Transferase</keyword>
<gene>
    <name evidence="9" type="ORF">RhiXN_03692</name>
</gene>
<dbReference type="GO" id="GO:0003964">
    <property type="term" value="F:RNA-directed DNA polymerase activity"/>
    <property type="evidence" value="ECO:0007669"/>
    <property type="project" value="UniProtKB-KW"/>
</dbReference>
<dbReference type="RefSeq" id="XP_043175928.1">
    <property type="nucleotide sequence ID" value="XM_043323509.1"/>
</dbReference>
<dbReference type="GeneID" id="67025972"/>
<organism evidence="9 10">
    <name type="scientific">Rhizoctonia solani</name>
    <dbReference type="NCBI Taxonomy" id="456999"/>
    <lineage>
        <taxon>Eukaryota</taxon>
        <taxon>Fungi</taxon>
        <taxon>Dikarya</taxon>
        <taxon>Basidiomycota</taxon>
        <taxon>Agaricomycotina</taxon>
        <taxon>Agaricomycetes</taxon>
        <taxon>Cantharellales</taxon>
        <taxon>Ceratobasidiaceae</taxon>
        <taxon>Rhizoctonia</taxon>
    </lineage>
</organism>
<evidence type="ECO:0000256" key="2">
    <source>
        <dbReference type="ARBA" id="ARBA00022695"/>
    </source>
</evidence>
<keyword evidence="3" id="KW-0540">Nuclease</keyword>
<dbReference type="Pfam" id="PF17917">
    <property type="entry name" value="RT_RNaseH"/>
    <property type="match status" value="1"/>
</dbReference>
<dbReference type="KEGG" id="rsx:RhiXN_03692"/>
<dbReference type="CDD" id="cd09274">
    <property type="entry name" value="RNase_HI_RT_Ty3"/>
    <property type="match status" value="1"/>
</dbReference>
<dbReference type="GO" id="GO:0004519">
    <property type="term" value="F:endonuclease activity"/>
    <property type="evidence" value="ECO:0007669"/>
    <property type="project" value="UniProtKB-KW"/>
</dbReference>
<dbReference type="AlphaFoldDB" id="A0A8H8NL04"/>
<dbReference type="InterPro" id="IPR041373">
    <property type="entry name" value="RT_RNaseH"/>
</dbReference>
<dbReference type="InterPro" id="IPR050951">
    <property type="entry name" value="Retrovirus_Pol_polyprotein"/>
</dbReference>
<evidence type="ECO:0000256" key="7">
    <source>
        <dbReference type="SAM" id="MobiDB-lite"/>
    </source>
</evidence>
<feature type="region of interest" description="Disordered" evidence="7">
    <location>
        <begin position="160"/>
        <end position="181"/>
    </location>
</feature>
<evidence type="ECO:0000313" key="10">
    <source>
        <dbReference type="Proteomes" id="UP000650533"/>
    </source>
</evidence>
<accession>A0A8H8NL04</accession>
<dbReference type="GO" id="GO:0016787">
    <property type="term" value="F:hydrolase activity"/>
    <property type="evidence" value="ECO:0007669"/>
    <property type="project" value="UniProtKB-KW"/>
</dbReference>
<keyword evidence="5" id="KW-0378">Hydrolase</keyword>
<dbReference type="SUPFAM" id="SSF56672">
    <property type="entry name" value="DNA/RNA polymerases"/>
    <property type="match status" value="1"/>
</dbReference>
<feature type="domain" description="Reverse transcriptase RNase H-like" evidence="8">
    <location>
        <begin position="1"/>
        <end position="72"/>
    </location>
</feature>
<dbReference type="Proteomes" id="UP000650533">
    <property type="component" value="Chromosome 1"/>
</dbReference>
<dbReference type="InterPro" id="IPR043502">
    <property type="entry name" value="DNA/RNA_pol_sf"/>
</dbReference>
<keyword evidence="4" id="KW-0255">Endonuclease</keyword>
<feature type="compositionally biased region" description="Polar residues" evidence="7">
    <location>
        <begin position="171"/>
        <end position="181"/>
    </location>
</feature>
<evidence type="ECO:0000256" key="4">
    <source>
        <dbReference type="ARBA" id="ARBA00022759"/>
    </source>
</evidence>
<evidence type="ECO:0000259" key="8">
    <source>
        <dbReference type="Pfam" id="PF17917"/>
    </source>
</evidence>
<evidence type="ECO:0000256" key="1">
    <source>
        <dbReference type="ARBA" id="ARBA00022679"/>
    </source>
</evidence>
<evidence type="ECO:0000256" key="5">
    <source>
        <dbReference type="ARBA" id="ARBA00022801"/>
    </source>
</evidence>
<proteinExistence type="predicted"/>